<evidence type="ECO:0000256" key="1">
    <source>
        <dbReference type="SAM" id="MobiDB-lite"/>
    </source>
</evidence>
<name>A0A3S5CLP4_9PLAT</name>
<sequence length="105" mass="10913">MVQVSKPVISSYSSAKPGGSSGDAGGSLSGGVIAQNSMNEQGGDEDYPDEEGNEAGTGITGAGGTMLKTSKKTRMKDSSNRMKTHNYSNKEQDFQVSITDLCCPN</sequence>
<dbReference type="Proteomes" id="UP000784294">
    <property type="component" value="Unassembled WGS sequence"/>
</dbReference>
<evidence type="ECO:0000313" key="2">
    <source>
        <dbReference type="EMBL" id="VEL31334.1"/>
    </source>
</evidence>
<organism evidence="2 3">
    <name type="scientific">Protopolystoma xenopodis</name>
    <dbReference type="NCBI Taxonomy" id="117903"/>
    <lineage>
        <taxon>Eukaryota</taxon>
        <taxon>Metazoa</taxon>
        <taxon>Spiralia</taxon>
        <taxon>Lophotrochozoa</taxon>
        <taxon>Platyhelminthes</taxon>
        <taxon>Monogenea</taxon>
        <taxon>Polyopisthocotylea</taxon>
        <taxon>Polystomatidea</taxon>
        <taxon>Polystomatidae</taxon>
        <taxon>Protopolystoma</taxon>
    </lineage>
</organism>
<proteinExistence type="predicted"/>
<feature type="region of interest" description="Disordered" evidence="1">
    <location>
        <begin position="1"/>
        <end position="91"/>
    </location>
</feature>
<evidence type="ECO:0000313" key="3">
    <source>
        <dbReference type="Proteomes" id="UP000784294"/>
    </source>
</evidence>
<gene>
    <name evidence="2" type="ORF">PXEA_LOCUS24774</name>
</gene>
<dbReference type="AlphaFoldDB" id="A0A3S5CLP4"/>
<keyword evidence="3" id="KW-1185">Reference proteome</keyword>
<comment type="caution">
    <text evidence="2">The sequence shown here is derived from an EMBL/GenBank/DDBJ whole genome shotgun (WGS) entry which is preliminary data.</text>
</comment>
<reference evidence="2" key="1">
    <citation type="submission" date="2018-11" db="EMBL/GenBank/DDBJ databases">
        <authorList>
            <consortium name="Pathogen Informatics"/>
        </authorList>
    </citation>
    <scope>NUCLEOTIDE SEQUENCE</scope>
</reference>
<dbReference type="EMBL" id="CAAALY010121237">
    <property type="protein sequence ID" value="VEL31334.1"/>
    <property type="molecule type" value="Genomic_DNA"/>
</dbReference>
<feature type="compositionally biased region" description="Gly residues" evidence="1">
    <location>
        <begin position="19"/>
        <end position="29"/>
    </location>
</feature>
<feature type="compositionally biased region" description="Acidic residues" evidence="1">
    <location>
        <begin position="42"/>
        <end position="53"/>
    </location>
</feature>
<protein>
    <submittedName>
        <fullName evidence="2">Uncharacterized protein</fullName>
    </submittedName>
</protein>
<accession>A0A3S5CLP4</accession>